<sequence>MRHAARHAVCAALLAVDLAGSAAIAQEGGARPNILLIVGDDVGLGDLGFAGAVTRTPNIDRLAGEGALFTRFHASPVCSVTRAMLLTGADPVEVGLAAFDYALYPPAEGHPGYEAYLTRNAVTVAELLQEAGYFRAMVGKWRPGGTRHGGEGPHEWGFDRSYSIYTGGANHWNSGVFHVDMNEPEQKAAIEAGRIPQEPHFEDGVRVARPEGVFSDTLWTNRMLGYLDAFIREMNLSDVHIIGPDVGMSAALQYAIHHKHRLKSLMIGAGPGVAPSSNGSVIDRMINSAFWRMVFRVAGAPPSSRPATGSAMSATRRGPRRSRIMWPPTGTASLPCCAGSPATQRASPPSTRISRRSTCPCRSSGATGTSFSISTMASGWMRGCRGRGCMFSGSAGISAIRTGMRTSRASSPAGWAAASPRSDQQPTTAPRAVPSRHPTEKST</sequence>
<feature type="region of interest" description="Disordered" evidence="2">
    <location>
        <begin position="301"/>
        <end position="367"/>
    </location>
</feature>
<dbReference type="PANTHER" id="PTHR42693">
    <property type="entry name" value="ARYLSULFATASE FAMILY MEMBER"/>
    <property type="match status" value="1"/>
</dbReference>
<dbReference type="SUPFAM" id="SSF53649">
    <property type="entry name" value="Alkaline phosphatase-like"/>
    <property type="match status" value="1"/>
</dbReference>
<feature type="compositionally biased region" description="Low complexity" evidence="2">
    <location>
        <begin position="347"/>
        <end position="364"/>
    </location>
</feature>
<keyword evidence="3" id="KW-0732">Signal</keyword>
<reference evidence="5 6" key="1">
    <citation type="submission" date="2016-10" db="EMBL/GenBank/DDBJ databases">
        <authorList>
            <person name="de Groot N.N."/>
        </authorList>
    </citation>
    <scope>NUCLEOTIDE SEQUENCE [LARGE SCALE GENOMIC DNA]</scope>
    <source>
        <strain evidence="5 6">DSM 15345</strain>
    </source>
</reference>
<dbReference type="GO" id="GO:0004065">
    <property type="term" value="F:arylsulfatase activity"/>
    <property type="evidence" value="ECO:0007669"/>
    <property type="project" value="TreeGrafter"/>
</dbReference>
<dbReference type="SUPFAM" id="SSF53474">
    <property type="entry name" value="alpha/beta-Hydrolases"/>
    <property type="match status" value="1"/>
</dbReference>
<evidence type="ECO:0000313" key="6">
    <source>
        <dbReference type="Proteomes" id="UP000198703"/>
    </source>
</evidence>
<keyword evidence="6" id="KW-1185">Reference proteome</keyword>
<feature type="signal peptide" evidence="3">
    <location>
        <begin position="1"/>
        <end position="25"/>
    </location>
</feature>
<dbReference type="STRING" id="89524.SAMN05444370_12138"/>
<dbReference type="Pfam" id="PF00884">
    <property type="entry name" value="Sulfatase"/>
    <property type="match status" value="1"/>
</dbReference>
<evidence type="ECO:0000256" key="1">
    <source>
        <dbReference type="ARBA" id="ARBA00008779"/>
    </source>
</evidence>
<name>A0A1H4FEE2_9RHOB</name>
<organism evidence="5 6">
    <name type="scientific">Rubrimonas cliftonensis</name>
    <dbReference type="NCBI Taxonomy" id="89524"/>
    <lineage>
        <taxon>Bacteria</taxon>
        <taxon>Pseudomonadati</taxon>
        <taxon>Pseudomonadota</taxon>
        <taxon>Alphaproteobacteria</taxon>
        <taxon>Rhodobacterales</taxon>
        <taxon>Paracoccaceae</taxon>
        <taxon>Rubrimonas</taxon>
    </lineage>
</organism>
<dbReference type="InterPro" id="IPR029058">
    <property type="entry name" value="AB_hydrolase_fold"/>
</dbReference>
<dbReference type="InterPro" id="IPR000917">
    <property type="entry name" value="Sulfatase_N"/>
</dbReference>
<dbReference type="OrthoDB" id="9803751at2"/>
<comment type="similarity">
    <text evidence="1">Belongs to the sulfatase family.</text>
</comment>
<feature type="region of interest" description="Disordered" evidence="2">
    <location>
        <begin position="404"/>
        <end position="443"/>
    </location>
</feature>
<dbReference type="AlphaFoldDB" id="A0A1H4FEE2"/>
<dbReference type="InterPro" id="IPR017850">
    <property type="entry name" value="Alkaline_phosphatase_core_sf"/>
</dbReference>
<dbReference type="EMBL" id="FNQM01000021">
    <property type="protein sequence ID" value="SEA95723.1"/>
    <property type="molecule type" value="Genomic_DNA"/>
</dbReference>
<feature type="compositionally biased region" description="Low complexity" evidence="2">
    <location>
        <begin position="407"/>
        <end position="422"/>
    </location>
</feature>
<feature type="chain" id="PRO_5011496482" evidence="3">
    <location>
        <begin position="26"/>
        <end position="443"/>
    </location>
</feature>
<proteinExistence type="inferred from homology"/>
<feature type="domain" description="Sulfatase N-terminal" evidence="4">
    <location>
        <begin position="32"/>
        <end position="178"/>
    </location>
</feature>
<dbReference type="PANTHER" id="PTHR42693:SF33">
    <property type="entry name" value="ARYLSULFATASE"/>
    <property type="match status" value="1"/>
</dbReference>
<dbReference type="InterPro" id="IPR050738">
    <property type="entry name" value="Sulfatase"/>
</dbReference>
<gene>
    <name evidence="5" type="ORF">SAMN05444370_12138</name>
</gene>
<evidence type="ECO:0000259" key="4">
    <source>
        <dbReference type="Pfam" id="PF00884"/>
    </source>
</evidence>
<dbReference type="Proteomes" id="UP000198703">
    <property type="component" value="Unassembled WGS sequence"/>
</dbReference>
<evidence type="ECO:0000313" key="5">
    <source>
        <dbReference type="EMBL" id="SEA95723.1"/>
    </source>
</evidence>
<protein>
    <submittedName>
        <fullName evidence="5">Sulfatase</fullName>
    </submittedName>
</protein>
<evidence type="ECO:0000256" key="2">
    <source>
        <dbReference type="SAM" id="MobiDB-lite"/>
    </source>
</evidence>
<accession>A0A1H4FEE2</accession>
<dbReference type="Gene3D" id="3.40.720.10">
    <property type="entry name" value="Alkaline Phosphatase, subunit A"/>
    <property type="match status" value="1"/>
</dbReference>
<evidence type="ECO:0000256" key="3">
    <source>
        <dbReference type="SAM" id="SignalP"/>
    </source>
</evidence>